<keyword evidence="1" id="KW-0732">Signal</keyword>
<organism evidence="2 3">
    <name type="scientific">Nocardioides ganghwensis</name>
    <dbReference type="NCBI Taxonomy" id="252230"/>
    <lineage>
        <taxon>Bacteria</taxon>
        <taxon>Bacillati</taxon>
        <taxon>Actinomycetota</taxon>
        <taxon>Actinomycetes</taxon>
        <taxon>Propionibacteriales</taxon>
        <taxon>Nocardioidaceae</taxon>
        <taxon>Nocardioides</taxon>
    </lineage>
</organism>
<keyword evidence="3" id="KW-1185">Reference proteome</keyword>
<evidence type="ECO:0000256" key="1">
    <source>
        <dbReference type="SAM" id="SignalP"/>
    </source>
</evidence>
<feature type="signal peptide" evidence="1">
    <location>
        <begin position="1"/>
        <end position="24"/>
    </location>
</feature>
<gene>
    <name evidence="2" type="ORF">EUA07_17525</name>
</gene>
<dbReference type="OrthoDB" id="3698271at2"/>
<dbReference type="EMBL" id="SDWU01000022">
    <property type="protein sequence ID" value="RYB98593.1"/>
    <property type="molecule type" value="Genomic_DNA"/>
</dbReference>
<dbReference type="Proteomes" id="UP000293291">
    <property type="component" value="Unassembled WGS sequence"/>
</dbReference>
<feature type="chain" id="PRO_5038707451" evidence="1">
    <location>
        <begin position="25"/>
        <end position="210"/>
    </location>
</feature>
<reference evidence="2 3" key="1">
    <citation type="submission" date="2019-01" db="EMBL/GenBank/DDBJ databases">
        <title>Novel species of Nocardioides.</title>
        <authorList>
            <person name="Liu Q."/>
            <person name="Xin Y.-H."/>
        </authorList>
    </citation>
    <scope>NUCLEOTIDE SEQUENCE [LARGE SCALE GENOMIC DNA]</scope>
    <source>
        <strain evidence="2 3">CGMCC 4.6875</strain>
    </source>
</reference>
<proteinExistence type="predicted"/>
<dbReference type="RefSeq" id="WP_129456473.1">
    <property type="nucleotide sequence ID" value="NZ_JACXYX010000004.1"/>
</dbReference>
<sequence length="210" mass="21600">MRRILAVVVLALAPAVGLPAAANAGGPTSVLVTQPGQSAGALYYDDAAYDALLELLPVGETRGKPLPPGRNGTDYTLTWLIHDVEPWRWDRIRIDGDGNAWVATAMTAGATPGWEPLGSPQDEALAQLLAGVLGDSATPTVVSVPTDVSPAPATPEVAPPAPPAPSTAWFPLTGWRWALPGALLGLAVGAVAARRDRDAEPRQVLVGSGA</sequence>
<dbReference type="AlphaFoldDB" id="A0A4Q2SB94"/>
<comment type="caution">
    <text evidence="2">The sequence shown here is derived from an EMBL/GenBank/DDBJ whole genome shotgun (WGS) entry which is preliminary data.</text>
</comment>
<protein>
    <submittedName>
        <fullName evidence="2">Uncharacterized protein</fullName>
    </submittedName>
</protein>
<evidence type="ECO:0000313" key="3">
    <source>
        <dbReference type="Proteomes" id="UP000293291"/>
    </source>
</evidence>
<evidence type="ECO:0000313" key="2">
    <source>
        <dbReference type="EMBL" id="RYB98593.1"/>
    </source>
</evidence>
<accession>A0A4Q2SB94</accession>
<name>A0A4Q2SB94_9ACTN</name>